<evidence type="ECO:0000313" key="3">
    <source>
        <dbReference type="Proteomes" id="UP000054709"/>
    </source>
</evidence>
<dbReference type="AlphaFoldDB" id="A0A0W1AXS4"/>
<reference evidence="2 3" key="1">
    <citation type="journal article" date="2015" name="Int. Biodeterior. Biodegradation">
        <title>Physiological and genetic screening methods for the isolation of methyl tert-butyl ether-degrading bacteria for bioremediation purposes.</title>
        <authorList>
            <person name="Guisado I.M."/>
            <person name="Purswani J."/>
            <person name="Gonzalez Lopez J."/>
            <person name="Pozo C."/>
        </authorList>
    </citation>
    <scope>NUCLEOTIDE SEQUENCE [LARGE SCALE GENOMIC DNA]</scope>
    <source>
        <strain evidence="2 3">SH7</strain>
    </source>
</reference>
<organism evidence="2 3">
    <name type="scientific">Paenibacillus etheri</name>
    <dbReference type="NCBI Taxonomy" id="1306852"/>
    <lineage>
        <taxon>Bacteria</taxon>
        <taxon>Bacillati</taxon>
        <taxon>Bacillota</taxon>
        <taxon>Bacilli</taxon>
        <taxon>Bacillales</taxon>
        <taxon>Paenibacillaceae</taxon>
        <taxon>Paenibacillus</taxon>
    </lineage>
</organism>
<feature type="transmembrane region" description="Helical" evidence="1">
    <location>
        <begin position="12"/>
        <end position="33"/>
    </location>
</feature>
<keyword evidence="1" id="KW-1133">Transmembrane helix</keyword>
<evidence type="ECO:0000256" key="1">
    <source>
        <dbReference type="SAM" id="Phobius"/>
    </source>
</evidence>
<comment type="caution">
    <text evidence="2">The sequence shown here is derived from an EMBL/GenBank/DDBJ whole genome shotgun (WGS) entry which is preliminary data.</text>
</comment>
<keyword evidence="1" id="KW-0812">Transmembrane</keyword>
<dbReference type="RefSeq" id="WP_060623988.1">
    <property type="nucleotide sequence ID" value="NZ_LCZJ02000023.1"/>
</dbReference>
<feature type="transmembrane region" description="Helical" evidence="1">
    <location>
        <begin position="189"/>
        <end position="214"/>
    </location>
</feature>
<proteinExistence type="predicted"/>
<feature type="transmembrane region" description="Helical" evidence="1">
    <location>
        <begin position="120"/>
        <end position="138"/>
    </location>
</feature>
<keyword evidence="3" id="KW-1185">Reference proteome</keyword>
<dbReference type="OrthoDB" id="2663086at2"/>
<gene>
    <name evidence="2" type="ORF">UQ64_16545</name>
</gene>
<dbReference type="Proteomes" id="UP000054709">
    <property type="component" value="Unassembled WGS sequence"/>
</dbReference>
<protein>
    <recommendedName>
        <fullName evidence="4">DUF4129 domain-containing protein</fullName>
    </recommendedName>
</protein>
<dbReference type="EMBL" id="LCZJ02000023">
    <property type="protein sequence ID" value="KTD86079.1"/>
    <property type="molecule type" value="Genomic_DNA"/>
</dbReference>
<keyword evidence="1" id="KW-0472">Membrane</keyword>
<evidence type="ECO:0008006" key="4">
    <source>
        <dbReference type="Google" id="ProtNLM"/>
    </source>
</evidence>
<sequence length="444" mass="50425">MKLTLSGYVWSTIKLWIFSILELLLVLPLWILFQVYVLPKQIEPMWLNAMPLVSLGGILLRRQCSVRWKQLLAAFILGVTIGILSSGSLSIESLPLGIAGFICAYLGLTADSRDQTSRKYWIGIVIYFVATIVFRRIPDLESNVTLLTWCGSLCLLLTLLISNSSYLQYSTLSQEGKALPKGLQRNNRIYVIGIGIVAAVLAAGVGKAIGTLLWNMVRSFFGWISKLFSGASDPQPPPVEQPQASPELPFVGDQKPGLLAAILDVALYIAGAVLLGVAAYYTLRWLYRNAGGKLKRVLDTLLNMLRREHTPKDNRAYLDEEKSVFTWEQTLQGLRNFWSTRVTPRNRKDRWEQMNTEQERVRWLYRRWLHLKSDHGYEVKSYLTPKETEDDIFKWNALNKHKRKGDEIAVNTSNSLIDLYEKARYGEENPSANDVVALKDELKL</sequence>
<accession>A0A0W1AXS4</accession>
<feature type="transmembrane region" description="Helical" evidence="1">
    <location>
        <begin position="258"/>
        <end position="283"/>
    </location>
</feature>
<feature type="transmembrane region" description="Helical" evidence="1">
    <location>
        <begin position="68"/>
        <end position="85"/>
    </location>
</feature>
<feature type="transmembrane region" description="Helical" evidence="1">
    <location>
        <begin position="144"/>
        <end position="169"/>
    </location>
</feature>
<feature type="transmembrane region" description="Helical" evidence="1">
    <location>
        <begin position="91"/>
        <end position="108"/>
    </location>
</feature>
<name>A0A0W1AXS4_9BACL</name>
<evidence type="ECO:0000313" key="2">
    <source>
        <dbReference type="EMBL" id="KTD86079.1"/>
    </source>
</evidence>